<proteinExistence type="predicted"/>
<comment type="caution">
    <text evidence="1">The sequence shown here is derived from an EMBL/GenBank/DDBJ whole genome shotgun (WGS) entry which is preliminary data.</text>
</comment>
<accession>A0ABV8ESS0</accession>
<organism evidence="1 2">
    <name type="scientific">Streptosporangium jomthongense</name>
    <dbReference type="NCBI Taxonomy" id="1193683"/>
    <lineage>
        <taxon>Bacteria</taxon>
        <taxon>Bacillati</taxon>
        <taxon>Actinomycetota</taxon>
        <taxon>Actinomycetes</taxon>
        <taxon>Streptosporangiales</taxon>
        <taxon>Streptosporangiaceae</taxon>
        <taxon>Streptosporangium</taxon>
    </lineage>
</organism>
<dbReference type="RefSeq" id="WP_386187069.1">
    <property type="nucleotide sequence ID" value="NZ_JBHSBC010000001.1"/>
</dbReference>
<keyword evidence="2" id="KW-1185">Reference proteome</keyword>
<evidence type="ECO:0000313" key="2">
    <source>
        <dbReference type="Proteomes" id="UP001595698"/>
    </source>
</evidence>
<sequence>MSLIEQGAGERGPAALIAALKRDGRSMVESIYLVSKVLSLSLADAKTSVVTSPSWSRENREHERFHEKLIEVFEGEEQPRADR</sequence>
<dbReference type="Proteomes" id="UP001595698">
    <property type="component" value="Unassembled WGS sequence"/>
</dbReference>
<evidence type="ECO:0000313" key="1">
    <source>
        <dbReference type="EMBL" id="MFC3978786.1"/>
    </source>
</evidence>
<dbReference type="EMBL" id="JBHSBC010000001">
    <property type="protein sequence ID" value="MFC3978786.1"/>
    <property type="molecule type" value="Genomic_DNA"/>
</dbReference>
<protein>
    <submittedName>
        <fullName evidence="1">Uncharacterized protein</fullName>
    </submittedName>
</protein>
<reference evidence="2" key="1">
    <citation type="journal article" date="2019" name="Int. J. Syst. Evol. Microbiol.">
        <title>The Global Catalogue of Microorganisms (GCM) 10K type strain sequencing project: providing services to taxonomists for standard genome sequencing and annotation.</title>
        <authorList>
            <consortium name="The Broad Institute Genomics Platform"/>
            <consortium name="The Broad Institute Genome Sequencing Center for Infectious Disease"/>
            <person name="Wu L."/>
            <person name="Ma J."/>
        </authorList>
    </citation>
    <scope>NUCLEOTIDE SEQUENCE [LARGE SCALE GENOMIC DNA]</scope>
    <source>
        <strain evidence="2">TBRC 7912</strain>
    </source>
</reference>
<gene>
    <name evidence="1" type="ORF">ACFOYY_01540</name>
</gene>
<name>A0ABV8ESS0_9ACTN</name>